<dbReference type="InterPro" id="IPR039226">
    <property type="entry name" value="Ski3/TTC37"/>
</dbReference>
<dbReference type="InterPro" id="IPR019734">
    <property type="entry name" value="TPR_rpt"/>
</dbReference>
<keyword evidence="1" id="KW-0677">Repeat</keyword>
<name>A0A158QEV3_HYMDI</name>
<gene>
    <name evidence="3" type="ORF">HDID_LOCUS7947</name>
</gene>
<dbReference type="SMART" id="SM00028">
    <property type="entry name" value="TPR"/>
    <property type="match status" value="5"/>
</dbReference>
<dbReference type="SUPFAM" id="SSF48452">
    <property type="entry name" value="TPR-like"/>
    <property type="match status" value="1"/>
</dbReference>
<dbReference type="EMBL" id="UYSG01011002">
    <property type="protein sequence ID" value="VDL60265.1"/>
    <property type="molecule type" value="Genomic_DNA"/>
</dbReference>
<dbReference type="AlphaFoldDB" id="A0A158QEV3"/>
<reference evidence="3 4" key="2">
    <citation type="submission" date="2018-11" db="EMBL/GenBank/DDBJ databases">
        <authorList>
            <consortium name="Pathogen Informatics"/>
        </authorList>
    </citation>
    <scope>NUCLEOTIDE SEQUENCE [LARGE SCALE GENOMIC DNA]</scope>
</reference>
<keyword evidence="2" id="KW-0802">TPR repeat</keyword>
<evidence type="ECO:0000256" key="2">
    <source>
        <dbReference type="ARBA" id="ARBA00022803"/>
    </source>
</evidence>
<dbReference type="STRING" id="6216.A0A158QEV3"/>
<evidence type="ECO:0000256" key="1">
    <source>
        <dbReference type="ARBA" id="ARBA00022737"/>
    </source>
</evidence>
<sequence length="1216" mass="136695">MGINVKECIKNAKESFQKCDYEKCLEVLKPVFEEEEGNKNITCLLLASACYNNLDKEDKAVDMVHKVLMLDNKNVQAWLGLSQFCMKNTDRFYMLAAHEKNARKHIECLSNLLQVMVCYRLELPIGLQPLKDICNAVLAGDNANPYALEARLRLMVESAIFFPFSEDLDCPESFTNSFTGLNLESVDLELMNDYKDRLSKVLTRGSVTAQFTLALAESFLDTCRFLQTGDYEKLRKPLSRLQRLSRIKVDERWQSQGFLDVHMLGFCLSASAHVSHEIDKFKHFPNVPPSTLSDFLTPRLLYTPVRIFGDSNPKGINPLNRVSKWASCMLLSNAAKSNLRSIIAPSLKYYTEECMDSEKKLTWPRPQTALFTESCIISNNNELLQNYVDVSTLKSFDIPEEYSIEVTLRIKLVKCLLNFHQSGSDKSVIAQEVLKLNNLKEDPGFTSHNHNLAGWILLKVPMVTNEEVLDHFDRGAKADRNYFINHLNAGATFYSRMKAYRRAYQALKIAWDIAPGTPNIAYLLACTLCKLGRPDKAFDVYKRVDSKLFSIPMYLNYGLIALRLKELNKCIPALQRVVAAQPKNALGWEILGEAYMVRGNYGIALRTLKRSIDASFVSSCLFLDPTRPLAHILYAQVCTALSHYPAAITAYDRVTELLKNQKLHFLHLLASKGLVEMNANLAIQELRSGMSTAAILHIEAALQIGARIRVPKVFMNLFKIPPTSKEDEEICPIGVEACANLSGIMLSLFIKSSTTGKMQREIVLAWICMGLLQLSQVAHLRTVELNGELAKPLFGAHELAECNLTLIQAETCFSMALKESKKLPLNSDQIIAFAWFGMASAMILGRDASGYRSTYAFAMAFKLCSKLLNAGICLASRLSSIDYEKHAKKVMDRCLDFDPKIHAYWFVMAQLTARNEFKGKFDIQPGQLNEFKCLLQAVEECFNLDALWHLVPSVFNLLRVCFGRYCPSSDKNEGLQLARLICAEYLNRCLALQNTYSACNLNASSAHYLEGLTAAFIKNTAETFSDAAEFIRLTSGLKFNPKSNSLRCAVLEQGLLYDLNSLPVIPLVEGWDAFLDSPIFAYEWLNLMFALSPTLEQAKQALALVKTWVYLRPNEEALWTLLAAAQRLYAGLQVVKKYKEKAKVMESGISCLQSATAVCQPCPTSEIMTKELVNYTNDAIVNEQAVFEILKPLVLRSAVFFPHVQGLSAALNRLCS</sequence>
<dbReference type="PANTHER" id="PTHR15704:SF7">
    <property type="entry name" value="SUPERKILLER COMPLEX PROTEIN 3"/>
    <property type="match status" value="1"/>
</dbReference>
<dbReference type="Gene3D" id="1.25.40.10">
    <property type="entry name" value="Tetratricopeptide repeat domain"/>
    <property type="match status" value="3"/>
</dbReference>
<dbReference type="GO" id="GO:0006401">
    <property type="term" value="P:RNA catabolic process"/>
    <property type="evidence" value="ECO:0007669"/>
    <property type="project" value="InterPro"/>
</dbReference>
<dbReference type="Proteomes" id="UP000274504">
    <property type="component" value="Unassembled WGS sequence"/>
</dbReference>
<dbReference type="GO" id="GO:0055087">
    <property type="term" value="C:Ski complex"/>
    <property type="evidence" value="ECO:0007669"/>
    <property type="project" value="InterPro"/>
</dbReference>
<organism evidence="5">
    <name type="scientific">Hymenolepis diminuta</name>
    <name type="common">Rat tapeworm</name>
    <dbReference type="NCBI Taxonomy" id="6216"/>
    <lineage>
        <taxon>Eukaryota</taxon>
        <taxon>Metazoa</taxon>
        <taxon>Spiralia</taxon>
        <taxon>Lophotrochozoa</taxon>
        <taxon>Platyhelminthes</taxon>
        <taxon>Cestoda</taxon>
        <taxon>Eucestoda</taxon>
        <taxon>Cyclophyllidea</taxon>
        <taxon>Hymenolepididae</taxon>
        <taxon>Hymenolepis</taxon>
    </lineage>
</organism>
<accession>A0A158QEV3</accession>
<reference evidence="5" key="1">
    <citation type="submission" date="2016-04" db="UniProtKB">
        <authorList>
            <consortium name="WormBaseParasite"/>
        </authorList>
    </citation>
    <scope>IDENTIFICATION</scope>
</reference>
<dbReference type="WBParaSite" id="HDID_0000794901-mRNA-1">
    <property type="protein sequence ID" value="HDID_0000794901-mRNA-1"/>
    <property type="gene ID" value="HDID_0000794901"/>
</dbReference>
<evidence type="ECO:0000313" key="4">
    <source>
        <dbReference type="Proteomes" id="UP000274504"/>
    </source>
</evidence>
<proteinExistence type="predicted"/>
<dbReference type="Pfam" id="PF13181">
    <property type="entry name" value="TPR_8"/>
    <property type="match status" value="1"/>
</dbReference>
<dbReference type="InterPro" id="IPR011990">
    <property type="entry name" value="TPR-like_helical_dom_sf"/>
</dbReference>
<evidence type="ECO:0000313" key="3">
    <source>
        <dbReference type="EMBL" id="VDL60265.1"/>
    </source>
</evidence>
<protein>
    <submittedName>
        <fullName evidence="5">TPR_REGION domain-containing protein</fullName>
    </submittedName>
</protein>
<evidence type="ECO:0000313" key="5">
    <source>
        <dbReference type="WBParaSite" id="HDID_0000794901-mRNA-1"/>
    </source>
</evidence>
<dbReference type="PANTHER" id="PTHR15704">
    <property type="entry name" value="SUPERKILLER 3 PROTEIN-RELATED"/>
    <property type="match status" value="1"/>
</dbReference>
<dbReference type="OrthoDB" id="421075at2759"/>